<dbReference type="Proteomes" id="UP000814128">
    <property type="component" value="Unassembled WGS sequence"/>
</dbReference>
<feature type="non-terminal residue" evidence="1">
    <location>
        <position position="343"/>
    </location>
</feature>
<name>A0ACB8QEA1_9AGAM</name>
<organism evidence="1 2">
    <name type="scientific">Vararia minispora EC-137</name>
    <dbReference type="NCBI Taxonomy" id="1314806"/>
    <lineage>
        <taxon>Eukaryota</taxon>
        <taxon>Fungi</taxon>
        <taxon>Dikarya</taxon>
        <taxon>Basidiomycota</taxon>
        <taxon>Agaricomycotina</taxon>
        <taxon>Agaricomycetes</taxon>
        <taxon>Russulales</taxon>
        <taxon>Lachnocladiaceae</taxon>
        <taxon>Vararia</taxon>
    </lineage>
</organism>
<sequence length="343" mass="38485">MSDENDSDLVALFYILVKGKQVASKRALSVVVPKTARVYSIFGCIREGAQPLLPEILWRPRQRIEKDRAIDSVKDLLQRQESLSVFCDDLTDMPYCFETASDVYEKLQKTRTNSRSQLVAGEPGVLIVEIPIAEAAEGEFTTYRNPSFYLTSSHTEPRKRRADQPLDEYSQAKRAKVVSEAPSDVSKSANYEALQKMPSERILDNRPVADKDIPPMPLLYRGFGLFIDIYNGNDNISELQHIDHAGLEVAVRQFATSMAGFFRDEDARRDEGLQHLNSIFAARTTKAPQFTGIRAESFGRYRTDGNDRAPHDAAATVVEFKNKPTGNVSLPEVEATCYVAQLN</sequence>
<reference evidence="1" key="1">
    <citation type="submission" date="2021-02" db="EMBL/GenBank/DDBJ databases">
        <authorList>
            <consortium name="DOE Joint Genome Institute"/>
            <person name="Ahrendt S."/>
            <person name="Looney B.P."/>
            <person name="Miyauchi S."/>
            <person name="Morin E."/>
            <person name="Drula E."/>
            <person name="Courty P.E."/>
            <person name="Chicoki N."/>
            <person name="Fauchery L."/>
            <person name="Kohler A."/>
            <person name="Kuo A."/>
            <person name="Labutti K."/>
            <person name="Pangilinan J."/>
            <person name="Lipzen A."/>
            <person name="Riley R."/>
            <person name="Andreopoulos W."/>
            <person name="He G."/>
            <person name="Johnson J."/>
            <person name="Barry K.W."/>
            <person name="Grigoriev I.V."/>
            <person name="Nagy L."/>
            <person name="Hibbett D."/>
            <person name="Henrissat B."/>
            <person name="Matheny P.B."/>
            <person name="Labbe J."/>
            <person name="Martin F."/>
        </authorList>
    </citation>
    <scope>NUCLEOTIDE SEQUENCE</scope>
    <source>
        <strain evidence="1">EC-137</strain>
    </source>
</reference>
<accession>A0ACB8QEA1</accession>
<protein>
    <submittedName>
        <fullName evidence="1">Uncharacterized protein</fullName>
    </submittedName>
</protein>
<reference evidence="1" key="2">
    <citation type="journal article" date="2022" name="New Phytol.">
        <title>Evolutionary transition to the ectomycorrhizal habit in the genomes of a hyperdiverse lineage of mushroom-forming fungi.</title>
        <authorList>
            <person name="Looney B."/>
            <person name="Miyauchi S."/>
            <person name="Morin E."/>
            <person name="Drula E."/>
            <person name="Courty P.E."/>
            <person name="Kohler A."/>
            <person name="Kuo A."/>
            <person name="LaButti K."/>
            <person name="Pangilinan J."/>
            <person name="Lipzen A."/>
            <person name="Riley R."/>
            <person name="Andreopoulos W."/>
            <person name="He G."/>
            <person name="Johnson J."/>
            <person name="Nolan M."/>
            <person name="Tritt A."/>
            <person name="Barry K.W."/>
            <person name="Grigoriev I.V."/>
            <person name="Nagy L.G."/>
            <person name="Hibbett D."/>
            <person name="Henrissat B."/>
            <person name="Matheny P.B."/>
            <person name="Labbe J."/>
            <person name="Martin F.M."/>
        </authorList>
    </citation>
    <scope>NUCLEOTIDE SEQUENCE</scope>
    <source>
        <strain evidence="1">EC-137</strain>
    </source>
</reference>
<evidence type="ECO:0000313" key="2">
    <source>
        <dbReference type="Proteomes" id="UP000814128"/>
    </source>
</evidence>
<dbReference type="EMBL" id="MU273643">
    <property type="protein sequence ID" value="KAI0030038.1"/>
    <property type="molecule type" value="Genomic_DNA"/>
</dbReference>
<proteinExistence type="predicted"/>
<gene>
    <name evidence="1" type="ORF">K488DRAFT_72519</name>
</gene>
<evidence type="ECO:0000313" key="1">
    <source>
        <dbReference type="EMBL" id="KAI0030038.1"/>
    </source>
</evidence>
<comment type="caution">
    <text evidence="1">The sequence shown here is derived from an EMBL/GenBank/DDBJ whole genome shotgun (WGS) entry which is preliminary data.</text>
</comment>
<keyword evidence="2" id="KW-1185">Reference proteome</keyword>